<dbReference type="AlphaFoldDB" id="A0A8J3M9A5"/>
<dbReference type="EMBL" id="BNCJ01000011">
    <property type="protein sequence ID" value="GHF59643.1"/>
    <property type="molecule type" value="Genomic_DNA"/>
</dbReference>
<reference evidence="1" key="1">
    <citation type="journal article" date="2014" name="Int. J. Syst. Evol. Microbiol.">
        <title>Complete genome sequence of Corynebacterium casei LMG S-19264T (=DSM 44701T), isolated from a smear-ripened cheese.</title>
        <authorList>
            <consortium name="US DOE Joint Genome Institute (JGI-PGF)"/>
            <person name="Walter F."/>
            <person name="Albersmeier A."/>
            <person name="Kalinowski J."/>
            <person name="Ruckert C."/>
        </authorList>
    </citation>
    <scope>NUCLEOTIDE SEQUENCE</scope>
    <source>
        <strain evidence="1">KCTC 42650</strain>
    </source>
</reference>
<evidence type="ECO:0000313" key="2">
    <source>
        <dbReference type="Proteomes" id="UP000626220"/>
    </source>
</evidence>
<reference evidence="1" key="2">
    <citation type="submission" date="2020-09" db="EMBL/GenBank/DDBJ databases">
        <authorList>
            <person name="Sun Q."/>
            <person name="Kim S."/>
        </authorList>
    </citation>
    <scope>NUCLEOTIDE SEQUENCE</scope>
    <source>
        <strain evidence="1">KCTC 42650</strain>
    </source>
</reference>
<gene>
    <name evidence="1" type="ORF">GCM10017056_33810</name>
</gene>
<evidence type="ECO:0000313" key="1">
    <source>
        <dbReference type="EMBL" id="GHF59643.1"/>
    </source>
</evidence>
<sequence length="298" mass="33148">MAEVAALDLGNTRWSKRRELALGWINGLYHEVKAGDLVVLPGPIGPKDNEVRNTLVGEVFGLPERWREAPEPYASAGLLVRRVRWLAEIDERDLDGRTYRSLRTQNALISMRADLLRPVLGAAYQNVIVNGDFLARFQTTGLEFNARESYHFQAFVLAVVEAFSRRSEEGVTDKLQESIYAMAASVKRGDRYIPEQDFSIHSPGYTTLKGTSIVFVVSALFALALEGNAQPIDVNGNVSIEFENSVSTRYDPCAAEGIDEATRETLRAMGYDRWQEACRAATAANEDEGFAPRATVRK</sequence>
<proteinExistence type="predicted"/>
<organism evidence="1 2">
    <name type="scientific">Seohaeicola zhoushanensis</name>
    <dbReference type="NCBI Taxonomy" id="1569283"/>
    <lineage>
        <taxon>Bacteria</taxon>
        <taxon>Pseudomonadati</taxon>
        <taxon>Pseudomonadota</taxon>
        <taxon>Alphaproteobacteria</taxon>
        <taxon>Rhodobacterales</taxon>
        <taxon>Roseobacteraceae</taxon>
        <taxon>Seohaeicola</taxon>
    </lineage>
</organism>
<name>A0A8J3M9A5_9RHOB</name>
<dbReference type="Proteomes" id="UP000626220">
    <property type="component" value="Unassembled WGS sequence"/>
</dbReference>
<keyword evidence="2" id="KW-1185">Reference proteome</keyword>
<protein>
    <submittedName>
        <fullName evidence="1">Uncharacterized protein</fullName>
    </submittedName>
</protein>
<accession>A0A8J3M9A5</accession>
<comment type="caution">
    <text evidence="1">The sequence shown here is derived from an EMBL/GenBank/DDBJ whole genome shotgun (WGS) entry which is preliminary data.</text>
</comment>